<dbReference type="EMBL" id="JAIZAY010000014">
    <property type="protein sequence ID" value="KAJ8029011.1"/>
    <property type="molecule type" value="Genomic_DNA"/>
</dbReference>
<proteinExistence type="predicted"/>
<protein>
    <submittedName>
        <fullName evidence="2">Uncharacterized protein</fullName>
    </submittedName>
</protein>
<dbReference type="Proteomes" id="UP001152320">
    <property type="component" value="Chromosome 14"/>
</dbReference>
<dbReference type="OrthoDB" id="10468136at2759"/>
<comment type="caution">
    <text evidence="2">The sequence shown here is derived from an EMBL/GenBank/DDBJ whole genome shotgun (WGS) entry which is preliminary data.</text>
</comment>
<organism evidence="2 3">
    <name type="scientific">Holothuria leucospilota</name>
    <name type="common">Black long sea cucumber</name>
    <name type="synonym">Mertensiothuria leucospilota</name>
    <dbReference type="NCBI Taxonomy" id="206669"/>
    <lineage>
        <taxon>Eukaryota</taxon>
        <taxon>Metazoa</taxon>
        <taxon>Echinodermata</taxon>
        <taxon>Eleutherozoa</taxon>
        <taxon>Echinozoa</taxon>
        <taxon>Holothuroidea</taxon>
        <taxon>Aspidochirotacea</taxon>
        <taxon>Aspidochirotida</taxon>
        <taxon>Holothuriidae</taxon>
        <taxon>Holothuria</taxon>
    </lineage>
</organism>
<evidence type="ECO:0000256" key="1">
    <source>
        <dbReference type="SAM" id="MobiDB-lite"/>
    </source>
</evidence>
<evidence type="ECO:0000313" key="2">
    <source>
        <dbReference type="EMBL" id="KAJ8029011.1"/>
    </source>
</evidence>
<reference evidence="2" key="1">
    <citation type="submission" date="2021-10" db="EMBL/GenBank/DDBJ databases">
        <title>Tropical sea cucumber genome reveals ecological adaptation and Cuvierian tubules defense mechanism.</title>
        <authorList>
            <person name="Chen T."/>
        </authorList>
    </citation>
    <scope>NUCLEOTIDE SEQUENCE</scope>
    <source>
        <strain evidence="2">Nanhai2018</strain>
        <tissue evidence="2">Muscle</tissue>
    </source>
</reference>
<evidence type="ECO:0000313" key="3">
    <source>
        <dbReference type="Proteomes" id="UP001152320"/>
    </source>
</evidence>
<feature type="region of interest" description="Disordered" evidence="1">
    <location>
        <begin position="32"/>
        <end position="57"/>
    </location>
</feature>
<name>A0A9Q1H1V7_HOLLE</name>
<dbReference type="AlphaFoldDB" id="A0A9Q1H1V7"/>
<keyword evidence="3" id="KW-1185">Reference proteome</keyword>
<gene>
    <name evidence="2" type="ORF">HOLleu_28291</name>
</gene>
<accession>A0A9Q1H1V7</accession>
<sequence>MKHYADIHSRGSSASFDLNDLSPLSEHNNLISYEKRGRANTGDHSTLPKHGNTTKENEDINMVLRRSAAGYPLKNCTCHPLNGLERKPCSCALNHPLSHVKRKTNEENLYFSAPSLVHKQFNIC</sequence>